<dbReference type="SUPFAM" id="SSF48239">
    <property type="entry name" value="Terpenoid cyclases/Protein prenyltransferases"/>
    <property type="match status" value="1"/>
</dbReference>
<dbReference type="CDD" id="cd00688">
    <property type="entry name" value="ISOPREN_C2_like"/>
    <property type="match status" value="1"/>
</dbReference>
<accession>A0ABT3GP77</accession>
<dbReference type="Gene3D" id="1.50.10.20">
    <property type="match status" value="2"/>
</dbReference>
<sequence length="351" mass="38596">MKARIISLALCLTASAGVAQEAADPVFAEWRGRVDPAVESALEYLARVQKSDGSFPESYGDSTGIPALAGMAFLSKGHLPTEGPYAQALNRSIDFVLENQEDSGLFQKGNAGSGPMYAHNIATLFLSEVSGMVDPQRQKKIAEALPPALKLILKAQAVRKDERHQGGWRYHPGSSDSDTSCSGWALMALRSAKLNGAAVPDQAIADAVGYLSRHQDEKEGAFGYMNRSDHARSLTGMGLLCLELCGKHGSPETTKAADYVMKTFRDLPGDQFEFYGNYYNAQGTFQIGGRYWSDYANWMYETYLKKQTDDGSWNSREAGRIYGTCMMVLAFTVPYRQLPIYQRDETVDEAE</sequence>
<name>A0ABT3GP77_9BACT</name>
<evidence type="ECO:0000256" key="1">
    <source>
        <dbReference type="SAM" id="SignalP"/>
    </source>
</evidence>
<gene>
    <name evidence="2" type="ORF">OKA05_22325</name>
</gene>
<dbReference type="EMBL" id="JAPDDT010000013">
    <property type="protein sequence ID" value="MCW1925313.1"/>
    <property type="molecule type" value="Genomic_DNA"/>
</dbReference>
<reference evidence="2 3" key="1">
    <citation type="submission" date="2022-10" db="EMBL/GenBank/DDBJ databases">
        <title>Luteolibacter arcticus strain CCTCC AB 2014275, whole genome shotgun sequencing project.</title>
        <authorList>
            <person name="Zhao G."/>
            <person name="Shen L."/>
        </authorList>
    </citation>
    <scope>NUCLEOTIDE SEQUENCE [LARGE SCALE GENOMIC DNA]</scope>
    <source>
        <strain evidence="2 3">CCTCC AB 2014275</strain>
    </source>
</reference>
<organism evidence="2 3">
    <name type="scientific">Luteolibacter arcticus</name>
    <dbReference type="NCBI Taxonomy" id="1581411"/>
    <lineage>
        <taxon>Bacteria</taxon>
        <taxon>Pseudomonadati</taxon>
        <taxon>Verrucomicrobiota</taxon>
        <taxon>Verrucomicrobiia</taxon>
        <taxon>Verrucomicrobiales</taxon>
        <taxon>Verrucomicrobiaceae</taxon>
        <taxon>Luteolibacter</taxon>
    </lineage>
</organism>
<proteinExistence type="predicted"/>
<evidence type="ECO:0000313" key="3">
    <source>
        <dbReference type="Proteomes" id="UP001320876"/>
    </source>
</evidence>
<protein>
    <recommendedName>
        <fullName evidence="4">Prenyltransferase</fullName>
    </recommendedName>
</protein>
<comment type="caution">
    <text evidence="2">The sequence shown here is derived from an EMBL/GenBank/DDBJ whole genome shotgun (WGS) entry which is preliminary data.</text>
</comment>
<dbReference type="RefSeq" id="WP_264489420.1">
    <property type="nucleotide sequence ID" value="NZ_JAPDDT010000013.1"/>
</dbReference>
<dbReference type="InterPro" id="IPR008930">
    <property type="entry name" value="Terpenoid_cyclase/PrenylTrfase"/>
</dbReference>
<feature type="chain" id="PRO_5045996444" description="Prenyltransferase" evidence="1">
    <location>
        <begin position="20"/>
        <end position="351"/>
    </location>
</feature>
<evidence type="ECO:0008006" key="4">
    <source>
        <dbReference type="Google" id="ProtNLM"/>
    </source>
</evidence>
<feature type="signal peptide" evidence="1">
    <location>
        <begin position="1"/>
        <end position="19"/>
    </location>
</feature>
<keyword evidence="1" id="KW-0732">Signal</keyword>
<evidence type="ECO:0000313" key="2">
    <source>
        <dbReference type="EMBL" id="MCW1925313.1"/>
    </source>
</evidence>
<keyword evidence="3" id="KW-1185">Reference proteome</keyword>
<dbReference type="Proteomes" id="UP001320876">
    <property type="component" value="Unassembled WGS sequence"/>
</dbReference>